<feature type="compositionally biased region" description="Pro residues" evidence="2">
    <location>
        <begin position="599"/>
        <end position="612"/>
    </location>
</feature>
<accession>A0A1G7LHP0</accession>
<evidence type="ECO:0000313" key="5">
    <source>
        <dbReference type="Proteomes" id="UP000182413"/>
    </source>
</evidence>
<feature type="coiled-coil region" evidence="1">
    <location>
        <begin position="347"/>
        <end position="480"/>
    </location>
</feature>
<organism evidence="4 5">
    <name type="scientific">Ectopseudomonas alcaliphila</name>
    <dbReference type="NCBI Taxonomy" id="101564"/>
    <lineage>
        <taxon>Bacteria</taxon>
        <taxon>Pseudomonadati</taxon>
        <taxon>Pseudomonadota</taxon>
        <taxon>Gammaproteobacteria</taxon>
        <taxon>Pseudomonadales</taxon>
        <taxon>Pseudomonadaceae</taxon>
        <taxon>Ectopseudomonas</taxon>
    </lineage>
</organism>
<keyword evidence="6" id="KW-1185">Reference proteome</keyword>
<keyword evidence="1" id="KW-0175">Coiled coil</keyword>
<evidence type="ECO:0000256" key="2">
    <source>
        <dbReference type="SAM" id="MobiDB-lite"/>
    </source>
</evidence>
<gene>
    <name evidence="4" type="ORF">SAMN05216575_108122</name>
    <name evidence="3" type="ORF">SIM71_23805</name>
</gene>
<evidence type="ECO:0000313" key="4">
    <source>
        <dbReference type="EMBL" id="SDF48995.1"/>
    </source>
</evidence>
<reference evidence="4 5" key="1">
    <citation type="submission" date="2016-10" db="EMBL/GenBank/DDBJ databases">
        <authorList>
            <person name="de Groot N.N."/>
        </authorList>
    </citation>
    <scope>NUCLEOTIDE SEQUENCE [LARGE SCALE GENOMIC DNA]</scope>
    <source>
        <strain evidence="4 5">JCM 10630</strain>
    </source>
</reference>
<evidence type="ECO:0000256" key="1">
    <source>
        <dbReference type="SAM" id="Coils"/>
    </source>
</evidence>
<protein>
    <submittedName>
        <fullName evidence="4">Uncharacterized protein</fullName>
    </submittedName>
</protein>
<feature type="compositionally biased region" description="Basic and acidic residues" evidence="2">
    <location>
        <begin position="577"/>
        <end position="590"/>
    </location>
</feature>
<dbReference type="EMBL" id="FNAE01000008">
    <property type="protein sequence ID" value="SDF48995.1"/>
    <property type="molecule type" value="Genomic_DNA"/>
</dbReference>
<dbReference type="OrthoDB" id="6245578at2"/>
<dbReference type="Proteomes" id="UP000182413">
    <property type="component" value="Unassembled WGS sequence"/>
</dbReference>
<dbReference type="EMBL" id="JAWXXP010000001">
    <property type="protein sequence ID" value="MDX5995100.1"/>
    <property type="molecule type" value="Genomic_DNA"/>
</dbReference>
<reference evidence="3 6" key="2">
    <citation type="submission" date="2023-11" db="EMBL/GenBank/DDBJ databases">
        <title>MicrobeMod: A computational toolkit for identifying prokaryotic methylation and restriction-modification with nanopore sequencing.</title>
        <authorList>
            <person name="Crits-Christoph A."/>
            <person name="Kang S.C."/>
            <person name="Lee H."/>
            <person name="Ostrov N."/>
        </authorList>
    </citation>
    <scope>NUCLEOTIDE SEQUENCE [LARGE SCALE GENOMIC DNA]</scope>
    <source>
        <strain evidence="3 6">ATCC BAA-571</strain>
    </source>
</reference>
<name>A0A1G7LHP0_9GAMM</name>
<proteinExistence type="predicted"/>
<evidence type="ECO:0000313" key="3">
    <source>
        <dbReference type="EMBL" id="MDX5995100.1"/>
    </source>
</evidence>
<sequence length="612" mass="71947">MSNEIKSTTMLYKRLNFSVSKLKQLVKSLKHSLRIESKEEKKIQWDEDLSHKNIFLINGERVAMTQQSALAFLNSKIKPLQQVTRSKEQRHEDIEFKSKYKYKIKKIIKDETGNPIATYLEDLLEQKEFIDSTIVQSDFERFEVSRKAQKLQSVQNYIDLHNNIVQSEKPLDGRKTVIQEAFFKFPMHNQIDLPPEFYITAIQEFYAQHFPDYNVIMTVYHGDELEGKGKKKIGDHPHIFIDCKNKRTGEYDLTEQQAMLANKVIETVDFFKDYDPVNTQKQTYQESQITGEALQELFYQHINQKFIMENIPILASKLEATEENLELRKKIRLESKKPKEERAFNLYTLREEQLEEIEKKLEGTEKEIKKTVENKIQLDAVITTKQEQIVKEEVKLERAEKNTSKRLASLSNEISVKKKSLEELAAQEESTKIEINALTQKKIDLKRTLETEMEKYNKTVKRLNEKIIQDQKKKSEIENAIKVLNEHLQPLIHNFDVKVDKVLNAKRLDNPTNSIYNEIKENMLQTSRYLGKEKRADYLFNAQEKLKEAGLDNTKVEFNILDRAKLWASDTFTDKQTIEFDQEEKQEAAKARARRMLKPKPPSPFNNPNDPY</sequence>
<evidence type="ECO:0000313" key="6">
    <source>
        <dbReference type="Proteomes" id="UP001278050"/>
    </source>
</evidence>
<dbReference type="Proteomes" id="UP001278050">
    <property type="component" value="Unassembled WGS sequence"/>
</dbReference>
<dbReference type="AlphaFoldDB" id="A0A1G7LHP0"/>
<dbReference type="RefSeq" id="WP_074681403.1">
    <property type="nucleotide sequence ID" value="NZ_CBCSET010000005.1"/>
</dbReference>
<feature type="region of interest" description="Disordered" evidence="2">
    <location>
        <begin position="577"/>
        <end position="612"/>
    </location>
</feature>